<dbReference type="EMBL" id="CP058322">
    <property type="protein sequence ID" value="QLD28091.1"/>
    <property type="molecule type" value="Genomic_DNA"/>
</dbReference>
<dbReference type="InterPro" id="IPR045428">
    <property type="entry name" value="EACC1"/>
</dbReference>
<dbReference type="Proteomes" id="UP000509335">
    <property type="component" value="Chromosome"/>
</dbReference>
<name>A0A7H8XW74_9ACTN</name>
<dbReference type="AlphaFoldDB" id="A0A7H8XW74"/>
<evidence type="ECO:0000313" key="1">
    <source>
        <dbReference type="EMBL" id="QLD28091.1"/>
    </source>
</evidence>
<organism evidence="1 2">
    <name type="scientific">Micromonospora carbonacea</name>
    <dbReference type="NCBI Taxonomy" id="47853"/>
    <lineage>
        <taxon>Bacteria</taxon>
        <taxon>Bacillati</taxon>
        <taxon>Actinomycetota</taxon>
        <taxon>Actinomycetes</taxon>
        <taxon>Micromonosporales</taxon>
        <taxon>Micromonosporaceae</taxon>
        <taxon>Micromonospora</taxon>
    </lineage>
</organism>
<gene>
    <name evidence="1" type="ORF">HXZ27_31005</name>
</gene>
<reference evidence="1 2" key="1">
    <citation type="submission" date="2020-07" db="EMBL/GenBank/DDBJ databases">
        <title>A bifunctional nitrone conjugated secondary metabolite targeting the ribosome.</title>
        <authorList>
            <person name="Limbrick E.M."/>
            <person name="Graf M."/>
            <person name="Derewacz D.K."/>
            <person name="Nguyen F."/>
            <person name="Spraggins J.M."/>
            <person name="Wieland M."/>
            <person name="Ynigez-Gutierrez A.E."/>
            <person name="Reisman B.J."/>
            <person name="Zinshteyn B."/>
            <person name="McCulloch K."/>
            <person name="Iverson T.M."/>
            <person name="Green R."/>
            <person name="Wilson D.N."/>
            <person name="Bachmann B.O."/>
        </authorList>
    </citation>
    <scope>NUCLEOTIDE SEQUENCE [LARGE SCALE GENOMIC DNA]</scope>
    <source>
        <strain evidence="2">aurantiaca</strain>
    </source>
</reference>
<dbReference type="Pfam" id="PF19953">
    <property type="entry name" value="EACC1"/>
    <property type="match status" value="1"/>
</dbReference>
<sequence length="109" mass="11428">MGNATVEVSGAQAARWAAELRAALAEAVGPAGSVSPVQVQRSAEMVIAVIGLVFSGVEVAKTITEWWGARRRDGAAVTVLLPDGTRIELTEGSQARLEIAMRQDDTGPR</sequence>
<evidence type="ECO:0000313" key="2">
    <source>
        <dbReference type="Proteomes" id="UP000509335"/>
    </source>
</evidence>
<protein>
    <submittedName>
        <fullName evidence="1">Uncharacterized protein</fullName>
    </submittedName>
</protein>
<dbReference type="KEGG" id="mcab:HXZ27_31005"/>
<proteinExistence type="predicted"/>
<accession>A0A7H8XW74</accession>